<feature type="chain" id="PRO_5016389532" description="VWFA domain-containing protein" evidence="2">
    <location>
        <begin position="22"/>
        <end position="610"/>
    </location>
</feature>
<evidence type="ECO:0000256" key="1">
    <source>
        <dbReference type="SAM" id="MobiDB-lite"/>
    </source>
</evidence>
<feature type="signal peptide" evidence="2">
    <location>
        <begin position="1"/>
        <end position="21"/>
    </location>
</feature>
<dbReference type="OrthoDB" id="9765957at2"/>
<feature type="compositionally biased region" description="Gly residues" evidence="1">
    <location>
        <begin position="364"/>
        <end position="374"/>
    </location>
</feature>
<proteinExistence type="predicted"/>
<dbReference type="InterPro" id="IPR036465">
    <property type="entry name" value="vWFA_dom_sf"/>
</dbReference>
<evidence type="ECO:0000256" key="2">
    <source>
        <dbReference type="SAM" id="SignalP"/>
    </source>
</evidence>
<comment type="caution">
    <text evidence="3">The sequence shown here is derived from an EMBL/GenBank/DDBJ whole genome shotgun (WGS) entry which is preliminary data.</text>
</comment>
<evidence type="ECO:0000313" key="3">
    <source>
        <dbReference type="EMBL" id="PWN07840.1"/>
    </source>
</evidence>
<organism evidence="3 4">
    <name type="scientific">Rhodohalobacter mucosus</name>
    <dbReference type="NCBI Taxonomy" id="2079485"/>
    <lineage>
        <taxon>Bacteria</taxon>
        <taxon>Pseudomonadati</taxon>
        <taxon>Balneolota</taxon>
        <taxon>Balneolia</taxon>
        <taxon>Balneolales</taxon>
        <taxon>Balneolaceae</taxon>
        <taxon>Rhodohalobacter</taxon>
    </lineage>
</organism>
<dbReference type="EMBL" id="QGGB01000002">
    <property type="protein sequence ID" value="PWN07840.1"/>
    <property type="molecule type" value="Genomic_DNA"/>
</dbReference>
<dbReference type="Gene3D" id="3.40.50.410">
    <property type="entry name" value="von Willebrand factor, type A domain"/>
    <property type="match status" value="1"/>
</dbReference>
<accession>A0A316TTS3</accession>
<keyword evidence="4" id="KW-1185">Reference proteome</keyword>
<feature type="region of interest" description="Disordered" evidence="1">
    <location>
        <begin position="364"/>
        <end position="386"/>
    </location>
</feature>
<gene>
    <name evidence="3" type="ORF">DDZ15_02175</name>
</gene>
<reference evidence="3 4" key="1">
    <citation type="submission" date="2018-05" db="EMBL/GenBank/DDBJ databases">
        <title>Rhodohalobacter halophilus gen. nov., sp. nov., a moderately halophilic member of the family Balneolaceae.</title>
        <authorList>
            <person name="Liu Z.-W."/>
        </authorList>
    </citation>
    <scope>NUCLEOTIDE SEQUENCE [LARGE SCALE GENOMIC DNA]</scope>
    <source>
        <strain evidence="3 4">8A47</strain>
    </source>
</reference>
<name>A0A316TTS3_9BACT</name>
<evidence type="ECO:0000313" key="4">
    <source>
        <dbReference type="Proteomes" id="UP000245533"/>
    </source>
</evidence>
<evidence type="ECO:0008006" key="5">
    <source>
        <dbReference type="Google" id="ProtNLM"/>
    </source>
</evidence>
<protein>
    <recommendedName>
        <fullName evidence="5">VWFA domain-containing protein</fullName>
    </recommendedName>
</protein>
<dbReference type="AlphaFoldDB" id="A0A316TTS3"/>
<dbReference type="RefSeq" id="WP_109644379.1">
    <property type="nucleotide sequence ID" value="NZ_QGGB01000002.1"/>
</dbReference>
<sequence length="610" mass="63450">MRSKLYLSFLILVIGALYLTACDNTTSGSFEDSLDVFTGLEIIPEASNSTMFVSKGDQVGGDSYFQIEIEGIGENTFLQNGTHGGWCLEWKKTIRSNNDEHKDLNWYTSQGSEKWKPLNYLFLIRDELEVSFPDLSIYDLQAAVWVLAGDMGIAPEFNVDRVTASELSADMLQDGVPRYDKETVKAVVEKVMSEFSDPEHEYLLEGVTGTIAETSSDEQDVFVPGEPSDPCEEGTIDPNKVDVMLLFDDTGSFAGFVDDVAALFPSIISTLESTFPDKDFAFGVSRFEDYGGPGTGFSGEVTTGRPFILNQPLVTESVAGSAAARDALISDALSNTAPGFGGDGPETALHALYELAIGEGFDGNGDGLTTGSGDAGSLAAQTSPGTSGDVPAFASNVLPTSGTLGGAGWRTDAQKIVILATDVCTVAPVPASLGLSLTSTIEGQPGTSEPLSRLVCSSVYSSSGSSRYGDISDAKSSAANTVPNATVPSESPSVIETVDALTSFGIQVIGLSTDGAATDATGPSFGGSNVYLSALANLTGANDPSTGDPLVFSITTSASSIAAGIVEAVGTSACDATAASAAKISSFTNSLRLSSAETDTTEDSNYVIFD</sequence>
<keyword evidence="2" id="KW-0732">Signal</keyword>
<dbReference type="Proteomes" id="UP000245533">
    <property type="component" value="Unassembled WGS sequence"/>
</dbReference>